<feature type="region of interest" description="Disordered" evidence="1">
    <location>
        <begin position="1"/>
        <end position="52"/>
    </location>
</feature>
<evidence type="ECO:0000256" key="1">
    <source>
        <dbReference type="SAM" id="MobiDB-lite"/>
    </source>
</evidence>
<dbReference type="Proteomes" id="UP000002009">
    <property type="component" value="Chromosome 7"/>
</dbReference>
<protein>
    <submittedName>
        <fullName evidence="2">Uncharacterized protein</fullName>
    </submittedName>
</protein>
<name>C1E9U8_MICCC</name>
<reference evidence="2 3" key="1">
    <citation type="journal article" date="2009" name="Science">
        <title>Green evolution and dynamic adaptations revealed by genomes of the marine picoeukaryotes Micromonas.</title>
        <authorList>
            <person name="Worden A.Z."/>
            <person name="Lee J.H."/>
            <person name="Mock T."/>
            <person name="Rouze P."/>
            <person name="Simmons M.P."/>
            <person name="Aerts A.L."/>
            <person name="Allen A.E."/>
            <person name="Cuvelier M.L."/>
            <person name="Derelle E."/>
            <person name="Everett M.V."/>
            <person name="Foulon E."/>
            <person name="Grimwood J."/>
            <person name="Gundlach H."/>
            <person name="Henrissat B."/>
            <person name="Napoli C."/>
            <person name="McDonald S.M."/>
            <person name="Parker M.S."/>
            <person name="Rombauts S."/>
            <person name="Salamov A."/>
            <person name="Von Dassow P."/>
            <person name="Badger J.H."/>
            <person name="Coutinho P.M."/>
            <person name="Demir E."/>
            <person name="Dubchak I."/>
            <person name="Gentemann C."/>
            <person name="Eikrem W."/>
            <person name="Gready J.E."/>
            <person name="John U."/>
            <person name="Lanier W."/>
            <person name="Lindquist E.A."/>
            <person name="Lucas S."/>
            <person name="Mayer K.F."/>
            <person name="Moreau H."/>
            <person name="Not F."/>
            <person name="Otillar R."/>
            <person name="Panaud O."/>
            <person name="Pangilinan J."/>
            <person name="Paulsen I."/>
            <person name="Piegu B."/>
            <person name="Poliakov A."/>
            <person name="Robbens S."/>
            <person name="Schmutz J."/>
            <person name="Toulza E."/>
            <person name="Wyss T."/>
            <person name="Zelensky A."/>
            <person name="Zhou K."/>
            <person name="Armbrust E.V."/>
            <person name="Bhattacharya D."/>
            <person name="Goodenough U.W."/>
            <person name="Van de Peer Y."/>
            <person name="Grigoriev I.V."/>
        </authorList>
    </citation>
    <scope>NUCLEOTIDE SEQUENCE [LARGE SCALE GENOMIC DNA]</scope>
    <source>
        <strain evidence="3">RCC299 / NOUM17</strain>
    </source>
</reference>
<dbReference type="EMBL" id="CP001328">
    <property type="protein sequence ID" value="ACO64743.1"/>
    <property type="molecule type" value="Genomic_DNA"/>
</dbReference>
<sequence>MSLANIGQDRELPKTGKAIFHSQEGNSVKNMLYGGYDADPSPPTLPSGRKAFHGNQRTALPFATYDENENVHGNQYRSPRLHKKNSKFDVGAAKVGAGNHDAVSQQYEYERMQAQAAAMKARNQYGDGNIFGQ</sequence>
<accession>C1E9U8</accession>
<dbReference type="InParanoid" id="C1E9U8"/>
<dbReference type="OrthoDB" id="10596604at2759"/>
<evidence type="ECO:0000313" key="3">
    <source>
        <dbReference type="Proteomes" id="UP000002009"/>
    </source>
</evidence>
<gene>
    <name evidence="2" type="ORF">MICPUN_59846</name>
</gene>
<dbReference type="AlphaFoldDB" id="C1E9U8"/>
<dbReference type="GeneID" id="8245128"/>
<dbReference type="OMA" id="MQAANMK"/>
<dbReference type="RefSeq" id="XP_002503485.1">
    <property type="nucleotide sequence ID" value="XM_002503439.1"/>
</dbReference>
<evidence type="ECO:0000313" key="2">
    <source>
        <dbReference type="EMBL" id="ACO64743.1"/>
    </source>
</evidence>
<organism evidence="2 3">
    <name type="scientific">Micromonas commoda (strain RCC299 / NOUM17 / CCMP2709)</name>
    <name type="common">Picoplanktonic green alga</name>
    <dbReference type="NCBI Taxonomy" id="296587"/>
    <lineage>
        <taxon>Eukaryota</taxon>
        <taxon>Viridiplantae</taxon>
        <taxon>Chlorophyta</taxon>
        <taxon>Mamiellophyceae</taxon>
        <taxon>Mamiellales</taxon>
        <taxon>Mamiellaceae</taxon>
        <taxon>Micromonas</taxon>
    </lineage>
</organism>
<dbReference type="KEGG" id="mis:MICPUN_59846"/>
<proteinExistence type="predicted"/>
<keyword evidence="3" id="KW-1185">Reference proteome</keyword>